<dbReference type="InterPro" id="IPR001387">
    <property type="entry name" value="Cro/C1-type_HTH"/>
</dbReference>
<dbReference type="GO" id="GO:0003677">
    <property type="term" value="F:DNA binding"/>
    <property type="evidence" value="ECO:0007669"/>
    <property type="project" value="UniProtKB-KW"/>
</dbReference>
<dbReference type="CDD" id="cd00093">
    <property type="entry name" value="HTH_XRE"/>
    <property type="match status" value="1"/>
</dbReference>
<evidence type="ECO:0000313" key="6">
    <source>
        <dbReference type="Proteomes" id="UP000484547"/>
    </source>
</evidence>
<dbReference type="PANTHER" id="PTHR46558:SF4">
    <property type="entry name" value="DNA-BIDING PHAGE PROTEIN"/>
    <property type="match status" value="1"/>
</dbReference>
<gene>
    <name evidence="3" type="ORF">GMD11_01595</name>
    <name evidence="4" type="ORF">GMD18_01590</name>
</gene>
<dbReference type="Proteomes" id="UP000443070">
    <property type="component" value="Unassembled WGS sequence"/>
</dbReference>
<accession>A0A7X2XE30</accession>
<evidence type="ECO:0000256" key="1">
    <source>
        <dbReference type="ARBA" id="ARBA00023125"/>
    </source>
</evidence>
<dbReference type="PANTHER" id="PTHR46558">
    <property type="entry name" value="TRACRIPTIONAL REGULATORY PROTEIN-RELATED-RELATED"/>
    <property type="match status" value="1"/>
</dbReference>
<keyword evidence="5" id="KW-1185">Reference proteome</keyword>
<feature type="domain" description="HTH cro/C1-type" evidence="2">
    <location>
        <begin position="13"/>
        <end position="67"/>
    </location>
</feature>
<dbReference type="RefSeq" id="WP_155163500.1">
    <property type="nucleotide sequence ID" value="NZ_WNBG01000001.1"/>
</dbReference>
<comment type="caution">
    <text evidence="3">The sequence shown here is derived from an EMBL/GenBank/DDBJ whole genome shotgun (WGS) entry which is preliminary data.</text>
</comment>
<organism evidence="3 6">
    <name type="scientific">Phascolarctobacterium faecium</name>
    <dbReference type="NCBI Taxonomy" id="33025"/>
    <lineage>
        <taxon>Bacteria</taxon>
        <taxon>Bacillati</taxon>
        <taxon>Bacillota</taxon>
        <taxon>Negativicutes</taxon>
        <taxon>Acidaminococcales</taxon>
        <taxon>Acidaminococcaceae</taxon>
        <taxon>Phascolarctobacterium</taxon>
    </lineage>
</organism>
<dbReference type="OrthoDB" id="371153at2"/>
<evidence type="ECO:0000313" key="4">
    <source>
        <dbReference type="EMBL" id="MTU03093.1"/>
    </source>
</evidence>
<name>A0A7X2XE30_9FIRM</name>
<dbReference type="InterPro" id="IPR010982">
    <property type="entry name" value="Lambda_DNA-bd_dom_sf"/>
</dbReference>
<dbReference type="Pfam" id="PF01381">
    <property type="entry name" value="HTH_3"/>
    <property type="match status" value="1"/>
</dbReference>
<evidence type="ECO:0000313" key="5">
    <source>
        <dbReference type="Proteomes" id="UP000443070"/>
    </source>
</evidence>
<reference evidence="5 6" key="1">
    <citation type="journal article" date="2019" name="Nat. Med.">
        <title>A library of human gut bacterial isolates paired with longitudinal multiomics data enables mechanistic microbiome research.</title>
        <authorList>
            <person name="Poyet M."/>
            <person name="Groussin M."/>
            <person name="Gibbons S.M."/>
            <person name="Avila-Pacheco J."/>
            <person name="Jiang X."/>
            <person name="Kearney S.M."/>
            <person name="Perrotta A.R."/>
            <person name="Berdy B."/>
            <person name="Zhao S."/>
            <person name="Lieberman T.D."/>
            <person name="Swanson P.K."/>
            <person name="Smith M."/>
            <person name="Roesemann S."/>
            <person name="Alexander J.E."/>
            <person name="Rich S.A."/>
            <person name="Livny J."/>
            <person name="Vlamakis H."/>
            <person name="Clish C."/>
            <person name="Bullock K."/>
            <person name="Deik A."/>
            <person name="Scott J."/>
            <person name="Pierce K.A."/>
            <person name="Xavier R.J."/>
            <person name="Alm E.J."/>
        </authorList>
    </citation>
    <scope>NUCLEOTIDE SEQUENCE [LARGE SCALE GENOMIC DNA]</scope>
    <source>
        <strain evidence="3 6">BIOML-A13</strain>
        <strain evidence="4 5">BIOML-A3</strain>
    </source>
</reference>
<evidence type="ECO:0000313" key="3">
    <source>
        <dbReference type="EMBL" id="MTT74962.1"/>
    </source>
</evidence>
<dbReference type="AlphaFoldDB" id="A0A7X2XE30"/>
<dbReference type="PROSITE" id="PS50943">
    <property type="entry name" value="HTH_CROC1"/>
    <property type="match status" value="1"/>
</dbReference>
<evidence type="ECO:0000259" key="2">
    <source>
        <dbReference type="PROSITE" id="PS50943"/>
    </source>
</evidence>
<dbReference type="Proteomes" id="UP000484547">
    <property type="component" value="Unassembled WGS sequence"/>
</dbReference>
<dbReference type="SUPFAM" id="SSF47413">
    <property type="entry name" value="lambda repressor-like DNA-binding domains"/>
    <property type="match status" value="1"/>
</dbReference>
<sequence>MERIDYKKLGMEIKIRRLRADISQSKLAKQIGVSQSHLCNVENGRLSPSLRLLLSLRRLLGCTIDELLAENDVEQQEKA</sequence>
<protein>
    <submittedName>
        <fullName evidence="3">Helix-turn-helix domain-containing protein</fullName>
    </submittedName>
</protein>
<dbReference type="EMBL" id="WNBM01000001">
    <property type="protein sequence ID" value="MTT74962.1"/>
    <property type="molecule type" value="Genomic_DNA"/>
</dbReference>
<keyword evidence="1" id="KW-0238">DNA-binding</keyword>
<dbReference type="EMBL" id="WNBW01000001">
    <property type="protein sequence ID" value="MTU03093.1"/>
    <property type="molecule type" value="Genomic_DNA"/>
</dbReference>
<dbReference type="Gene3D" id="1.10.260.40">
    <property type="entry name" value="lambda repressor-like DNA-binding domains"/>
    <property type="match status" value="1"/>
</dbReference>
<proteinExistence type="predicted"/>
<dbReference type="SMART" id="SM00530">
    <property type="entry name" value="HTH_XRE"/>
    <property type="match status" value="1"/>
</dbReference>